<evidence type="ECO:0000313" key="1">
    <source>
        <dbReference type="EMBL" id="CUX96614.1"/>
    </source>
</evidence>
<dbReference type="KEGG" id="den:MHIR_DE00315"/>
<dbReference type="Proteomes" id="UP000095322">
    <property type="component" value="Chromosome I"/>
</dbReference>
<accession>A0A143WS68</accession>
<protein>
    <submittedName>
        <fullName evidence="1">Uncharacterized protein</fullName>
    </submittedName>
</protein>
<name>A0A143WS68_9ENTR</name>
<dbReference type="AlphaFoldDB" id="A0A143WS68"/>
<keyword evidence="2" id="KW-1185">Reference proteome</keyword>
<reference evidence="2" key="1">
    <citation type="submission" date="2016-01" db="EMBL/GenBank/DDBJ databases">
        <authorList>
            <person name="Husnik F."/>
        </authorList>
    </citation>
    <scope>NUCLEOTIDE SEQUENCE [LARGE SCALE GENOMIC DNA]</scope>
</reference>
<proteinExistence type="predicted"/>
<dbReference type="EMBL" id="LN999833">
    <property type="protein sequence ID" value="CUX96614.1"/>
    <property type="molecule type" value="Genomic_DNA"/>
</dbReference>
<evidence type="ECO:0000313" key="2">
    <source>
        <dbReference type="Proteomes" id="UP000095322"/>
    </source>
</evidence>
<organism evidence="1 2">
    <name type="scientific">Candidatus Doolittlea endobia</name>
    <dbReference type="NCBI Taxonomy" id="1778262"/>
    <lineage>
        <taxon>Bacteria</taxon>
        <taxon>Pseudomonadati</taxon>
        <taxon>Pseudomonadota</taxon>
        <taxon>Gammaproteobacteria</taxon>
        <taxon>Enterobacterales</taxon>
        <taxon>Enterobacteriaceae</taxon>
        <taxon>Candidatus Doolittlea</taxon>
    </lineage>
</organism>
<sequence>MHLEYYIPVRLKITLYDKEQCLPGYRRLTQRLSAHYLFWTETW</sequence>
<gene>
    <name evidence="1" type="ORF">MHIR_DE00315</name>
</gene>